<dbReference type="GO" id="GO:0005829">
    <property type="term" value="C:cytosol"/>
    <property type="evidence" value="ECO:0007669"/>
    <property type="project" value="TreeGrafter"/>
</dbReference>
<evidence type="ECO:0000313" key="3">
    <source>
        <dbReference type="EMBL" id="QEL09713.1"/>
    </source>
</evidence>
<evidence type="ECO:0000256" key="2">
    <source>
        <dbReference type="HAMAP-Rule" id="MF_00758"/>
    </source>
</evidence>
<evidence type="ECO:0000256" key="1">
    <source>
        <dbReference type="ARBA" id="ARBA00009600"/>
    </source>
</evidence>
<accession>A0A1S1NTZ0</accession>
<dbReference type="NCBIfam" id="NF001266">
    <property type="entry name" value="PRK00228.1-1"/>
    <property type="match status" value="1"/>
</dbReference>
<dbReference type="Pfam" id="PF02622">
    <property type="entry name" value="DUF179"/>
    <property type="match status" value="1"/>
</dbReference>
<dbReference type="Gene3D" id="3.40.1740.10">
    <property type="entry name" value="VC0467-like"/>
    <property type="match status" value="1"/>
</dbReference>
<dbReference type="PANTHER" id="PTHR30327:SF1">
    <property type="entry name" value="UPF0301 PROTEIN YQGE"/>
    <property type="match status" value="1"/>
</dbReference>
<dbReference type="PANTHER" id="PTHR30327">
    <property type="entry name" value="UNCHARACTERIZED PROTEIN YQGE"/>
    <property type="match status" value="1"/>
</dbReference>
<proteinExistence type="inferred from homology"/>
<gene>
    <name evidence="3" type="ORF">FY550_00280</name>
</gene>
<dbReference type="HAMAP" id="MF_00758">
    <property type="entry name" value="UPF0301"/>
    <property type="match status" value="1"/>
</dbReference>
<dbReference type="KEGG" id="kuy:FY550_00280"/>
<name>A0A1S1NTZ0_9GAMM</name>
<dbReference type="RefSeq" id="WP_070980338.1">
    <property type="nucleotide sequence ID" value="NZ_CP043420.1"/>
</dbReference>
<organism evidence="3 4">
    <name type="scientific">Kushneria phosphatilytica</name>
    <dbReference type="NCBI Taxonomy" id="657387"/>
    <lineage>
        <taxon>Bacteria</taxon>
        <taxon>Pseudomonadati</taxon>
        <taxon>Pseudomonadota</taxon>
        <taxon>Gammaproteobacteria</taxon>
        <taxon>Oceanospirillales</taxon>
        <taxon>Halomonadaceae</taxon>
        <taxon>Kushneria</taxon>
    </lineage>
</organism>
<sequence>MQTLRDHFLMAMPHLEDENFAGTLNYICDHDETGTLGLIVNRPLSLTLEGLFEQLDIDVSDCPHLEMPVLYGGPVHRDRGFILHRGNADEWDSSLQVCESRALTTSMDVLHALAEGRGPEEFLVCLGCAGWQPDQLAEEIKENTWLNVAATDEILFRTPPETRLEAAANRLGVDLALLSRHAGHG</sequence>
<dbReference type="InterPro" id="IPR003774">
    <property type="entry name" value="AlgH-like"/>
</dbReference>
<dbReference type="SUPFAM" id="SSF143456">
    <property type="entry name" value="VC0467-like"/>
    <property type="match status" value="1"/>
</dbReference>
<keyword evidence="4" id="KW-1185">Reference proteome</keyword>
<evidence type="ECO:0000313" key="4">
    <source>
        <dbReference type="Proteomes" id="UP000322553"/>
    </source>
</evidence>
<protein>
    <recommendedName>
        <fullName evidence="2">UPF0301 protein FY550_00280</fullName>
    </recommendedName>
</protein>
<dbReference type="EMBL" id="CP043420">
    <property type="protein sequence ID" value="QEL09713.1"/>
    <property type="molecule type" value="Genomic_DNA"/>
</dbReference>
<dbReference type="Proteomes" id="UP000322553">
    <property type="component" value="Chromosome"/>
</dbReference>
<dbReference type="AlphaFoldDB" id="A0A1S1NTZ0"/>
<comment type="similarity">
    <text evidence="1 2">Belongs to the UPF0301 (AlgH) family.</text>
</comment>
<dbReference type="OrthoDB" id="9807486at2"/>
<reference evidence="3 4" key="1">
    <citation type="submission" date="2019-08" db="EMBL/GenBank/DDBJ databases">
        <title>Complete genome sequence of Kushneria sp. YCWA18, a halophilic phosphate-solubilizing bacterium isolated from Daqiao saltern in China.</title>
        <authorList>
            <person name="Du G.-X."/>
            <person name="Qu L.-Y."/>
        </authorList>
    </citation>
    <scope>NUCLEOTIDE SEQUENCE [LARGE SCALE GENOMIC DNA]</scope>
    <source>
        <strain evidence="3 4">YCWA18</strain>
    </source>
</reference>
<dbReference type="STRING" id="657387.BH688_13295"/>